<name>A0AAV9VNS1_9PEZI</name>
<dbReference type="AlphaFoldDB" id="A0AAV9VNS1"/>
<evidence type="ECO:0000313" key="2">
    <source>
        <dbReference type="EMBL" id="KAK6362651.1"/>
    </source>
</evidence>
<feature type="compositionally biased region" description="Low complexity" evidence="1">
    <location>
        <begin position="98"/>
        <end position="113"/>
    </location>
</feature>
<dbReference type="EMBL" id="JAVHNS010000001">
    <property type="protein sequence ID" value="KAK6362651.1"/>
    <property type="molecule type" value="Genomic_DNA"/>
</dbReference>
<keyword evidence="3" id="KW-1185">Reference proteome</keyword>
<accession>A0AAV9VNS1</accession>
<organism evidence="2 3">
    <name type="scientific">Orbilia blumenaviensis</name>
    <dbReference type="NCBI Taxonomy" id="1796055"/>
    <lineage>
        <taxon>Eukaryota</taxon>
        <taxon>Fungi</taxon>
        <taxon>Dikarya</taxon>
        <taxon>Ascomycota</taxon>
        <taxon>Pezizomycotina</taxon>
        <taxon>Orbiliomycetes</taxon>
        <taxon>Orbiliales</taxon>
        <taxon>Orbiliaceae</taxon>
        <taxon>Orbilia</taxon>
    </lineage>
</organism>
<comment type="caution">
    <text evidence="2">The sequence shown here is derived from an EMBL/GenBank/DDBJ whole genome shotgun (WGS) entry which is preliminary data.</text>
</comment>
<evidence type="ECO:0000256" key="1">
    <source>
        <dbReference type="SAM" id="MobiDB-lite"/>
    </source>
</evidence>
<feature type="region of interest" description="Disordered" evidence="1">
    <location>
        <begin position="85"/>
        <end position="113"/>
    </location>
</feature>
<proteinExistence type="predicted"/>
<protein>
    <submittedName>
        <fullName evidence="2">Uncharacterized protein</fullName>
    </submittedName>
</protein>
<sequence>MIPIGNLISAFNSSLPYTPSTHFQSMPTSIPPHNHLYSPSRHYETLPSALWATPYQHRSAKIKMSQSAPSSPTLSLKPRIIPIIPSRVAPHPPPKRQTSVVLDTPSSLTSLSESEAPRKEYQITSIVACIPDNFNSFWDIVADGLSWHPTERTMPPQIQTKYLNLIQINRQLQERIRTDKWVRDLLEEHFVDISEHCDEITSGKVAKPMGNEFVLSLVDPSHFAFRRFWVDCVIGNQQRHKLARRSVGEFMNIAAPRVTAPTNPSTAAAISNRLPVYTMVCENVSGKLDELARLGRFMAGMVNELETVPLQFGMRYQPLTRREREIVDEVIWWAENIANFYPLDPEPRERAKNYVQLARSLFSGDRLIPLEVRFKDWNVSEDGQNGQIIRPPLLSGGTAPSPLETTDEQRKVLMIRHIYLIERHVNALWRELFLNIKQCLDIQLACHEWYNVMQERYHATVQKIRDTRRRPDMRLYIGLKEQRAGKKLNRWG</sequence>
<dbReference type="Proteomes" id="UP001373714">
    <property type="component" value="Unassembled WGS sequence"/>
</dbReference>
<gene>
    <name evidence="2" type="ORF">TWF730_000106</name>
</gene>
<evidence type="ECO:0000313" key="3">
    <source>
        <dbReference type="Proteomes" id="UP001373714"/>
    </source>
</evidence>
<reference evidence="2 3" key="1">
    <citation type="submission" date="2019-10" db="EMBL/GenBank/DDBJ databases">
        <authorList>
            <person name="Palmer J.M."/>
        </authorList>
    </citation>
    <scope>NUCLEOTIDE SEQUENCE [LARGE SCALE GENOMIC DNA]</scope>
    <source>
        <strain evidence="2 3">TWF730</strain>
    </source>
</reference>